<comment type="caution">
    <text evidence="7">The sequence shown here is derived from an EMBL/GenBank/DDBJ whole genome shotgun (WGS) entry which is preliminary data.</text>
</comment>
<name>A0ABN1VCP4_9PSEU</name>
<evidence type="ECO:0000313" key="8">
    <source>
        <dbReference type="Proteomes" id="UP001500467"/>
    </source>
</evidence>
<evidence type="ECO:0000256" key="2">
    <source>
        <dbReference type="ARBA" id="ARBA00009865"/>
    </source>
</evidence>
<keyword evidence="3 5" id="KW-0378">Hydrolase</keyword>
<feature type="region of interest" description="Disordered" evidence="6">
    <location>
        <begin position="9"/>
        <end position="38"/>
    </location>
</feature>
<evidence type="ECO:0000256" key="4">
    <source>
        <dbReference type="ARBA" id="ARBA00023295"/>
    </source>
</evidence>
<evidence type="ECO:0000256" key="3">
    <source>
        <dbReference type="ARBA" id="ARBA00022801"/>
    </source>
</evidence>
<keyword evidence="4 5" id="KW-0326">Glycosidase</keyword>
<dbReference type="Pfam" id="PF04616">
    <property type="entry name" value="Glyco_hydro_43"/>
    <property type="match status" value="1"/>
</dbReference>
<reference evidence="7 8" key="1">
    <citation type="journal article" date="2019" name="Int. J. Syst. Evol. Microbiol.">
        <title>The Global Catalogue of Microorganisms (GCM) 10K type strain sequencing project: providing services to taxonomists for standard genome sequencing and annotation.</title>
        <authorList>
            <consortium name="The Broad Institute Genomics Platform"/>
            <consortium name="The Broad Institute Genome Sequencing Center for Infectious Disease"/>
            <person name="Wu L."/>
            <person name="Ma J."/>
        </authorList>
    </citation>
    <scope>NUCLEOTIDE SEQUENCE [LARGE SCALE GENOMIC DNA]</scope>
    <source>
        <strain evidence="7 8">JCM 13022</strain>
    </source>
</reference>
<evidence type="ECO:0000256" key="1">
    <source>
        <dbReference type="ARBA" id="ARBA00004834"/>
    </source>
</evidence>
<dbReference type="InterPro" id="IPR050727">
    <property type="entry name" value="GH43_arabinanases"/>
</dbReference>
<dbReference type="Proteomes" id="UP001500467">
    <property type="component" value="Unassembled WGS sequence"/>
</dbReference>
<evidence type="ECO:0000256" key="5">
    <source>
        <dbReference type="RuleBase" id="RU361187"/>
    </source>
</evidence>
<proteinExistence type="inferred from homology"/>
<feature type="compositionally biased region" description="Low complexity" evidence="6">
    <location>
        <begin position="9"/>
        <end position="35"/>
    </location>
</feature>
<dbReference type="InterPro" id="IPR023296">
    <property type="entry name" value="Glyco_hydro_beta-prop_sf"/>
</dbReference>
<dbReference type="EMBL" id="BAAALM010000008">
    <property type="protein sequence ID" value="GAA1205649.1"/>
    <property type="molecule type" value="Genomic_DNA"/>
</dbReference>
<gene>
    <name evidence="7" type="ORF">GCM10009675_25660</name>
</gene>
<dbReference type="InterPro" id="IPR006710">
    <property type="entry name" value="Glyco_hydro_43"/>
</dbReference>
<evidence type="ECO:0000313" key="7">
    <source>
        <dbReference type="EMBL" id="GAA1205649.1"/>
    </source>
</evidence>
<keyword evidence="8" id="KW-1185">Reference proteome</keyword>
<dbReference type="SUPFAM" id="SSF75005">
    <property type="entry name" value="Arabinanase/levansucrase/invertase"/>
    <property type="match status" value="1"/>
</dbReference>
<comment type="similarity">
    <text evidence="2 5">Belongs to the glycosyl hydrolase 43 family.</text>
</comment>
<sequence length="399" mass="43278">MLAVSATLATGATSAASPAPRASTGAAQAGTTAVGSRTVDSTALDNTALDSTALDNRAIGSTATESTFKLADPDTVRANTGHFITYGTSRGNAKMCDGATRGLKVPYLVHGHGKRVGMSNCAKGDALPRRNLPNWVNKNKGIWAPGVVKYNGKYLMYYTAQKAGTGQRCVGLAWAKGARSEFRPYGETLRKAKRQDHPWACPRSGRWVIDANPYVAGGRLYVTYRDDAVTRGKETGISAVRAGKHGWARKGFAGRRTVITSKDIDWDTKGTGPEHSHVIENPAMFKWNGRWFIAYSANRWQTARYSTGIARCGTNPIPQNGCAPMRRGVQRPYFGFKGKAGINPWRGLPGNHAGPGGMDVFKTADGSNHVVWHWLKRKNGTRRPITGDLVWRDGGFRVR</sequence>
<dbReference type="PANTHER" id="PTHR43301">
    <property type="entry name" value="ARABINAN ENDO-1,5-ALPHA-L-ARABINOSIDASE"/>
    <property type="match status" value="1"/>
</dbReference>
<protein>
    <submittedName>
        <fullName evidence="7">Arabinan endo-1,5-alpha-L-arabinosidase</fullName>
    </submittedName>
</protein>
<dbReference type="PANTHER" id="PTHR43301:SF3">
    <property type="entry name" value="ARABINAN ENDO-1,5-ALPHA-L-ARABINOSIDASE A-RELATED"/>
    <property type="match status" value="1"/>
</dbReference>
<organism evidence="7 8">
    <name type="scientific">Prauserella alba</name>
    <dbReference type="NCBI Taxonomy" id="176898"/>
    <lineage>
        <taxon>Bacteria</taxon>
        <taxon>Bacillati</taxon>
        <taxon>Actinomycetota</taxon>
        <taxon>Actinomycetes</taxon>
        <taxon>Pseudonocardiales</taxon>
        <taxon>Pseudonocardiaceae</taxon>
        <taxon>Prauserella</taxon>
    </lineage>
</organism>
<comment type="pathway">
    <text evidence="1">Glycan metabolism; L-arabinan degradation.</text>
</comment>
<dbReference type="Gene3D" id="2.115.10.20">
    <property type="entry name" value="Glycosyl hydrolase domain, family 43"/>
    <property type="match status" value="1"/>
</dbReference>
<evidence type="ECO:0000256" key="6">
    <source>
        <dbReference type="SAM" id="MobiDB-lite"/>
    </source>
</evidence>
<accession>A0ABN1VCP4</accession>